<dbReference type="eggNOG" id="COG0381">
    <property type="taxonomic scope" value="Bacteria"/>
</dbReference>
<comment type="similarity">
    <text evidence="1">Belongs to the UDP-N-acetylglucosamine 2-epimerase family.</text>
</comment>
<dbReference type="STRING" id="96561.Dole_1828"/>
<protein>
    <submittedName>
        <fullName evidence="3">UDP-N-acetylglucosamine 2-epimerase</fullName>
        <ecNumber evidence="3">5.1.3.14</ecNumber>
    </submittedName>
</protein>
<dbReference type="EC" id="5.1.3.14" evidence="3"/>
<dbReference type="AlphaFoldDB" id="A9A107"/>
<dbReference type="SUPFAM" id="SSF53756">
    <property type="entry name" value="UDP-Glycosyltransferase/glycogen phosphorylase"/>
    <property type="match status" value="1"/>
</dbReference>
<keyword evidence="4" id="KW-1185">Reference proteome</keyword>
<keyword evidence="1 3" id="KW-0413">Isomerase</keyword>
<dbReference type="InterPro" id="IPR029767">
    <property type="entry name" value="WecB-like"/>
</dbReference>
<evidence type="ECO:0000256" key="1">
    <source>
        <dbReference type="RuleBase" id="RU003513"/>
    </source>
</evidence>
<dbReference type="EMBL" id="CP000859">
    <property type="protein sequence ID" value="ABW67632.1"/>
    <property type="molecule type" value="Genomic_DNA"/>
</dbReference>
<dbReference type="CDD" id="cd03786">
    <property type="entry name" value="GTB_UDP-GlcNAc_2-Epimerase"/>
    <property type="match status" value="1"/>
</dbReference>
<sequence length="375" mass="41040">MPDTINITTIIGARPQFIKAATVSRAIAGQAQTGQQATPIKETIIHTGQHFDANMSEVFFRELDIPKPDYNLGIGGGSHGRNTGRMIEAIEAVLVKEQPDWVLVYGDTDSTLAGALAAAKLHIPVAHVEAGLRSYNRIMPEEINRIVADQLSTLLFCPTRTAVANLEKEGFPHQLTARTRQAVVNVGDVMYDAALYYGGRAQGKSRIIQTRALTPKAFVLATIHRAENTDNPERLHNIMTALNQIAAEIPVVLPLHPRTKQKLVPADFPAVTFIDPLGYLDMVMLEKNAQVIVTDSGGVQKEAYFHGVPCVTVRDETEWVELVEVRVNALAGSKKDEIIQSYHSMKNKPVEAKLLYGNGDSASKIVSFLTESITV</sequence>
<dbReference type="PANTHER" id="PTHR43174:SF1">
    <property type="entry name" value="UDP-N-ACETYLGLUCOSAMINE 2-EPIMERASE"/>
    <property type="match status" value="1"/>
</dbReference>
<accession>A9A107</accession>
<dbReference type="GO" id="GO:0008761">
    <property type="term" value="F:UDP-N-acetylglucosamine 2-epimerase activity"/>
    <property type="evidence" value="ECO:0007669"/>
    <property type="project" value="UniProtKB-EC"/>
</dbReference>
<gene>
    <name evidence="3" type="ordered locus">Dole_1828</name>
</gene>
<reference evidence="3 4" key="1">
    <citation type="submission" date="2007-10" db="EMBL/GenBank/DDBJ databases">
        <title>Complete sequence of Desulfococcus oleovorans Hxd3.</title>
        <authorList>
            <consortium name="US DOE Joint Genome Institute"/>
            <person name="Copeland A."/>
            <person name="Lucas S."/>
            <person name="Lapidus A."/>
            <person name="Barry K."/>
            <person name="Glavina del Rio T."/>
            <person name="Dalin E."/>
            <person name="Tice H."/>
            <person name="Pitluck S."/>
            <person name="Kiss H."/>
            <person name="Brettin T."/>
            <person name="Bruce D."/>
            <person name="Detter J.C."/>
            <person name="Han C."/>
            <person name="Schmutz J."/>
            <person name="Larimer F."/>
            <person name="Land M."/>
            <person name="Hauser L."/>
            <person name="Kyrpides N."/>
            <person name="Kim E."/>
            <person name="Wawrik B."/>
            <person name="Richardson P."/>
        </authorList>
    </citation>
    <scope>NUCLEOTIDE SEQUENCE [LARGE SCALE GENOMIC DNA]</scope>
    <source>
        <strain evidence="4">DSM 6200 / JCM 39069 / Hxd3</strain>
    </source>
</reference>
<dbReference type="Proteomes" id="UP000008561">
    <property type="component" value="Chromosome"/>
</dbReference>
<dbReference type="InterPro" id="IPR003331">
    <property type="entry name" value="UDP_GlcNAc_Epimerase_2_dom"/>
</dbReference>
<dbReference type="PANTHER" id="PTHR43174">
    <property type="entry name" value="UDP-N-ACETYLGLUCOSAMINE 2-EPIMERASE"/>
    <property type="match status" value="1"/>
</dbReference>
<evidence type="ECO:0000313" key="4">
    <source>
        <dbReference type="Proteomes" id="UP000008561"/>
    </source>
</evidence>
<name>A9A107_DESOH</name>
<dbReference type="NCBIfam" id="TIGR00236">
    <property type="entry name" value="wecB"/>
    <property type="match status" value="1"/>
</dbReference>
<evidence type="ECO:0000259" key="2">
    <source>
        <dbReference type="Pfam" id="PF02350"/>
    </source>
</evidence>
<dbReference type="RefSeq" id="WP_012175245.1">
    <property type="nucleotide sequence ID" value="NC_009943.1"/>
</dbReference>
<dbReference type="HOGENOM" id="CLU_041674_0_1_7"/>
<organism evidence="3 4">
    <name type="scientific">Desulfosudis oleivorans (strain DSM 6200 / JCM 39069 / Hxd3)</name>
    <name type="common">Desulfococcus oleovorans</name>
    <dbReference type="NCBI Taxonomy" id="96561"/>
    <lineage>
        <taxon>Bacteria</taxon>
        <taxon>Pseudomonadati</taxon>
        <taxon>Thermodesulfobacteriota</taxon>
        <taxon>Desulfobacteria</taxon>
        <taxon>Desulfobacterales</taxon>
        <taxon>Desulfosudaceae</taxon>
        <taxon>Desulfosudis</taxon>
    </lineage>
</organism>
<proteinExistence type="inferred from homology"/>
<evidence type="ECO:0000313" key="3">
    <source>
        <dbReference type="EMBL" id="ABW67632.1"/>
    </source>
</evidence>
<dbReference type="Gene3D" id="3.40.50.2000">
    <property type="entry name" value="Glycogen Phosphorylase B"/>
    <property type="match status" value="2"/>
</dbReference>
<feature type="domain" description="UDP-N-acetylglucosamine 2-epimerase" evidence="2">
    <location>
        <begin position="36"/>
        <end position="369"/>
    </location>
</feature>
<dbReference type="Pfam" id="PF02350">
    <property type="entry name" value="Epimerase_2"/>
    <property type="match status" value="1"/>
</dbReference>
<dbReference type="KEGG" id="dol:Dole_1828"/>